<dbReference type="Proteomes" id="UP001357485">
    <property type="component" value="Unassembled WGS sequence"/>
</dbReference>
<feature type="domain" description="MYND-type" evidence="5">
    <location>
        <begin position="748"/>
        <end position="786"/>
    </location>
</feature>
<evidence type="ECO:0000313" key="7">
    <source>
        <dbReference type="Proteomes" id="UP001357485"/>
    </source>
</evidence>
<accession>A0ABR0LPN6</accession>
<dbReference type="PANTHER" id="PTHR10237">
    <property type="entry name" value="DEFORMED EPIDERMAL AUTOREGULATORY FACTOR 1 HOMOLOG SUPPRESSIN"/>
    <property type="match status" value="1"/>
</dbReference>
<dbReference type="Gene3D" id="6.10.140.2220">
    <property type="match status" value="1"/>
</dbReference>
<keyword evidence="3" id="KW-0862">Zinc</keyword>
<sequence length="789" mass="87295">MLCSDIDTMILILGVAPIGYLTGVSTDSSATEIAFFTLSSGMARQRQFRTRITWKAQRAQVGFDAIQFARYLFKVYLKMFEYEDWSKTLTNASLTSIHRQIASPLAADLRYYTRLSLVKLIYLAKTSVVTEWRVCMDKLVDMIENDRTLLIGSSSLQELSQHMHTFGIWEHSPIAVPPRQLYKAPHYLPAPTAADEGLLGQPDVPSVVFVALIVPRSKLKVFTGGTPESVGTPGLHLSISHGMTCQNSFHSIQCFFGKLRARADSIGVCDVEEDATGWNGSSDLVVTCQVPLYTLLLGPRRAVRVSLAVNTNPSTFQSTRKLGPTHAVFEAGFADKERVWLLKAAPGAATHSDQTCRFSRNLAMPGVVTQNIHVGLNAASQATTLRIQTEFAAGSSEANALEQGANVTISADSACTLLLTITGCPAVRLKFLLPIHGENTKTRISRKSCWIEVTVPIASALTDGGYKKHPFPVIRDQTSIISWGLPRVGLEELPIIPISDRMDWVHTFVSMALSEQERNLNKAVNQNRSSPALLELKESIHSIFLAAVGQHPRCGMVRAFQLIRDDTMSCDTIILVSSVRDDYDAGTIFLDAYVIPLTNYRIRLMDSSLQAFVDSSPLSVKVSAQEEVFWKKLLPAAAERCRTWNHRGTCEYATSRNIPLSTKHSENPLCACGEAEMSEHFPNATKYYLFRKHATRIAIPVLFAVPYVESVIPQEFKHPAGARTHVLRNTSQATTSSVTPVEEGTPACNNCGALKLDLKTCNRCRKVWYCNHACQKADWKEHKKVCGKK</sequence>
<keyword evidence="1" id="KW-0479">Metal-binding</keyword>
<dbReference type="InterPro" id="IPR002893">
    <property type="entry name" value="Znf_MYND"/>
</dbReference>
<dbReference type="PANTHER" id="PTHR10237:SF15">
    <property type="entry name" value="LD37257P"/>
    <property type="match status" value="1"/>
</dbReference>
<dbReference type="EMBL" id="JAVRRA010016571">
    <property type="protein sequence ID" value="KAK5201575.1"/>
    <property type="molecule type" value="Genomic_DNA"/>
</dbReference>
<proteinExistence type="predicted"/>
<dbReference type="Pfam" id="PF01753">
    <property type="entry name" value="zf-MYND"/>
    <property type="match status" value="1"/>
</dbReference>
<keyword evidence="2 4" id="KW-0863">Zinc-finger</keyword>
<reference evidence="6 7" key="1">
    <citation type="submission" date="2023-08" db="EMBL/GenBank/DDBJ databases">
        <title>Black Yeasts Isolated from many extreme environments.</title>
        <authorList>
            <person name="Coleine C."/>
            <person name="Stajich J.E."/>
            <person name="Selbmann L."/>
        </authorList>
    </citation>
    <scope>NUCLEOTIDE SEQUENCE [LARGE SCALE GENOMIC DNA]</scope>
    <source>
        <strain evidence="6 7">CCFEE 536</strain>
    </source>
</reference>
<evidence type="ECO:0000259" key="5">
    <source>
        <dbReference type="PROSITE" id="PS50865"/>
    </source>
</evidence>
<comment type="caution">
    <text evidence="6">The sequence shown here is derived from an EMBL/GenBank/DDBJ whole genome shotgun (WGS) entry which is preliminary data.</text>
</comment>
<evidence type="ECO:0000313" key="6">
    <source>
        <dbReference type="EMBL" id="KAK5201575.1"/>
    </source>
</evidence>
<dbReference type="PROSITE" id="PS01360">
    <property type="entry name" value="ZF_MYND_1"/>
    <property type="match status" value="1"/>
</dbReference>
<dbReference type="PROSITE" id="PS50865">
    <property type="entry name" value="ZF_MYND_2"/>
    <property type="match status" value="1"/>
</dbReference>
<keyword evidence="7" id="KW-1185">Reference proteome</keyword>
<evidence type="ECO:0000256" key="4">
    <source>
        <dbReference type="PROSITE-ProRule" id="PRU00134"/>
    </source>
</evidence>
<gene>
    <name evidence="6" type="ORF">LTR16_002192</name>
</gene>
<dbReference type="SUPFAM" id="SSF144232">
    <property type="entry name" value="HIT/MYND zinc finger-like"/>
    <property type="match status" value="1"/>
</dbReference>
<evidence type="ECO:0000256" key="2">
    <source>
        <dbReference type="ARBA" id="ARBA00022771"/>
    </source>
</evidence>
<organism evidence="6 7">
    <name type="scientific">Cryomyces antarcticus</name>
    <dbReference type="NCBI Taxonomy" id="329879"/>
    <lineage>
        <taxon>Eukaryota</taxon>
        <taxon>Fungi</taxon>
        <taxon>Dikarya</taxon>
        <taxon>Ascomycota</taxon>
        <taxon>Pezizomycotina</taxon>
        <taxon>Dothideomycetes</taxon>
        <taxon>Dothideomycetes incertae sedis</taxon>
        <taxon>Cryomyces</taxon>
    </lineage>
</organism>
<protein>
    <recommendedName>
        <fullName evidence="5">MYND-type domain-containing protein</fullName>
    </recommendedName>
</protein>
<name>A0ABR0LPN6_9PEZI</name>
<evidence type="ECO:0000256" key="3">
    <source>
        <dbReference type="ARBA" id="ARBA00022833"/>
    </source>
</evidence>
<dbReference type="InterPro" id="IPR024119">
    <property type="entry name" value="TF_DEAF-1"/>
</dbReference>
<evidence type="ECO:0000256" key="1">
    <source>
        <dbReference type="ARBA" id="ARBA00022723"/>
    </source>
</evidence>